<dbReference type="Proteomes" id="UP000318380">
    <property type="component" value="Unassembled WGS sequence"/>
</dbReference>
<dbReference type="RefSeq" id="WP_145807301.1">
    <property type="nucleotide sequence ID" value="NZ_VIVK01000001.1"/>
</dbReference>
<dbReference type="InterPro" id="IPR015500">
    <property type="entry name" value="Peptidase_S8_subtilisin-rel"/>
</dbReference>
<dbReference type="CDD" id="cd07481">
    <property type="entry name" value="Peptidases_S8_BacillopeptidaseF-like"/>
    <property type="match status" value="1"/>
</dbReference>
<reference evidence="10 11" key="1">
    <citation type="submission" date="2019-06" db="EMBL/GenBank/DDBJ databases">
        <title>Sequencing the genomes of 1000 actinobacteria strains.</title>
        <authorList>
            <person name="Klenk H.-P."/>
        </authorList>
    </citation>
    <scope>NUCLEOTIDE SEQUENCE [LARGE SCALE GENOMIC DNA]</scope>
    <source>
        <strain evidence="10 11">DSM 24683</strain>
    </source>
</reference>
<comment type="similarity">
    <text evidence="1 6">Belongs to the peptidase S8 family.</text>
</comment>
<dbReference type="PANTHER" id="PTHR43806:SF11">
    <property type="entry name" value="CEREVISIN-RELATED"/>
    <property type="match status" value="1"/>
</dbReference>
<accession>A0A561BSZ6</accession>
<keyword evidence="2 6" id="KW-0645">Protease</keyword>
<feature type="domain" description="Peptidase S8/S53" evidence="9">
    <location>
        <begin position="182"/>
        <end position="465"/>
    </location>
</feature>
<feature type="active site" description="Charge relay system" evidence="5 6">
    <location>
        <position position="191"/>
    </location>
</feature>
<dbReference type="GO" id="GO:0004252">
    <property type="term" value="F:serine-type endopeptidase activity"/>
    <property type="evidence" value="ECO:0007669"/>
    <property type="project" value="UniProtKB-UniRule"/>
</dbReference>
<keyword evidence="11" id="KW-1185">Reference proteome</keyword>
<feature type="active site" description="Charge relay system" evidence="5 6">
    <location>
        <position position="411"/>
    </location>
</feature>
<evidence type="ECO:0000313" key="11">
    <source>
        <dbReference type="Proteomes" id="UP000318380"/>
    </source>
</evidence>
<dbReference type="InterPro" id="IPR036852">
    <property type="entry name" value="Peptidase_S8/S53_dom_sf"/>
</dbReference>
<feature type="signal peptide" evidence="8">
    <location>
        <begin position="1"/>
        <end position="28"/>
    </location>
</feature>
<dbReference type="Gene3D" id="2.60.40.1120">
    <property type="entry name" value="Carboxypeptidase-like, regulatory domain"/>
    <property type="match status" value="3"/>
</dbReference>
<evidence type="ECO:0000256" key="5">
    <source>
        <dbReference type="PIRSR" id="PIRSR615500-1"/>
    </source>
</evidence>
<dbReference type="InterPro" id="IPR033857">
    <property type="entry name" value="Bacillopeptidase_F"/>
</dbReference>
<dbReference type="GO" id="GO:0006508">
    <property type="term" value="P:proteolysis"/>
    <property type="evidence" value="ECO:0007669"/>
    <property type="project" value="UniProtKB-KW"/>
</dbReference>
<dbReference type="Pfam" id="PF13620">
    <property type="entry name" value="CarboxypepD_reg"/>
    <property type="match status" value="1"/>
</dbReference>
<feature type="chain" id="PRO_5038603270" evidence="8">
    <location>
        <begin position="29"/>
        <end position="1282"/>
    </location>
</feature>
<dbReference type="PRINTS" id="PR00723">
    <property type="entry name" value="SUBTILISIN"/>
</dbReference>
<dbReference type="Pfam" id="PF01344">
    <property type="entry name" value="Kelch_1"/>
    <property type="match status" value="3"/>
</dbReference>
<keyword evidence="8" id="KW-0732">Signal</keyword>
<dbReference type="InterPro" id="IPR008969">
    <property type="entry name" value="CarboxyPept-like_regulatory"/>
</dbReference>
<dbReference type="SUPFAM" id="SSF49464">
    <property type="entry name" value="Carboxypeptidase regulatory domain-like"/>
    <property type="match status" value="3"/>
</dbReference>
<dbReference type="SUPFAM" id="SSF52743">
    <property type="entry name" value="Subtilisin-like"/>
    <property type="match status" value="1"/>
</dbReference>
<evidence type="ECO:0000256" key="7">
    <source>
        <dbReference type="SAM" id="MobiDB-lite"/>
    </source>
</evidence>
<keyword evidence="3 6" id="KW-0378">Hydrolase</keyword>
<comment type="caution">
    <text evidence="10">The sequence shown here is derived from an EMBL/GenBank/DDBJ whole genome shotgun (WGS) entry which is preliminary data.</text>
</comment>
<dbReference type="SUPFAM" id="SSF117281">
    <property type="entry name" value="Kelch motif"/>
    <property type="match status" value="1"/>
</dbReference>
<dbReference type="SMART" id="SM00612">
    <property type="entry name" value="Kelch"/>
    <property type="match status" value="5"/>
</dbReference>
<organism evidence="10 11">
    <name type="scientific">Kribbella amoyensis</name>
    <dbReference type="NCBI Taxonomy" id="996641"/>
    <lineage>
        <taxon>Bacteria</taxon>
        <taxon>Bacillati</taxon>
        <taxon>Actinomycetota</taxon>
        <taxon>Actinomycetes</taxon>
        <taxon>Propionibacteriales</taxon>
        <taxon>Kribbellaceae</taxon>
        <taxon>Kribbella</taxon>
    </lineage>
</organism>
<protein>
    <submittedName>
        <fullName evidence="10">Subtilisin family serine protease</fullName>
    </submittedName>
</protein>
<evidence type="ECO:0000313" key="10">
    <source>
        <dbReference type="EMBL" id="TWD82010.1"/>
    </source>
</evidence>
<evidence type="ECO:0000259" key="9">
    <source>
        <dbReference type="Pfam" id="PF00082"/>
    </source>
</evidence>
<evidence type="ECO:0000256" key="3">
    <source>
        <dbReference type="ARBA" id="ARBA00022801"/>
    </source>
</evidence>
<gene>
    <name evidence="10" type="ORF">FB561_3134</name>
</gene>
<proteinExistence type="inferred from homology"/>
<evidence type="ECO:0000256" key="1">
    <source>
        <dbReference type="ARBA" id="ARBA00011073"/>
    </source>
</evidence>
<name>A0A561BSZ6_9ACTN</name>
<feature type="active site" description="Charge relay system" evidence="5 6">
    <location>
        <position position="238"/>
    </location>
</feature>
<evidence type="ECO:0000256" key="8">
    <source>
        <dbReference type="SAM" id="SignalP"/>
    </source>
</evidence>
<dbReference type="InterPro" id="IPR015915">
    <property type="entry name" value="Kelch-typ_b-propeller"/>
</dbReference>
<evidence type="ECO:0000256" key="4">
    <source>
        <dbReference type="ARBA" id="ARBA00022825"/>
    </source>
</evidence>
<dbReference type="InterPro" id="IPR050131">
    <property type="entry name" value="Peptidase_S8_subtilisin-like"/>
</dbReference>
<dbReference type="PROSITE" id="PS51892">
    <property type="entry name" value="SUBTILASE"/>
    <property type="match status" value="1"/>
</dbReference>
<dbReference type="Gene3D" id="2.120.10.80">
    <property type="entry name" value="Kelch-type beta propeller"/>
    <property type="match status" value="1"/>
</dbReference>
<keyword evidence="4 6" id="KW-0720">Serine protease</keyword>
<dbReference type="EMBL" id="VIVK01000001">
    <property type="protein sequence ID" value="TWD82010.1"/>
    <property type="molecule type" value="Genomic_DNA"/>
</dbReference>
<dbReference type="PANTHER" id="PTHR43806">
    <property type="entry name" value="PEPTIDASE S8"/>
    <property type="match status" value="1"/>
</dbReference>
<dbReference type="OrthoDB" id="9813435at2"/>
<evidence type="ECO:0000256" key="2">
    <source>
        <dbReference type="ARBA" id="ARBA00022670"/>
    </source>
</evidence>
<dbReference type="Gene3D" id="3.40.50.200">
    <property type="entry name" value="Peptidase S8/S53 domain"/>
    <property type="match status" value="1"/>
</dbReference>
<dbReference type="InterPro" id="IPR000209">
    <property type="entry name" value="Peptidase_S8/S53_dom"/>
</dbReference>
<evidence type="ECO:0000256" key="6">
    <source>
        <dbReference type="PROSITE-ProRule" id="PRU01240"/>
    </source>
</evidence>
<dbReference type="Pfam" id="PF00082">
    <property type="entry name" value="Peptidase_S8"/>
    <property type="match status" value="1"/>
</dbReference>
<dbReference type="InterPro" id="IPR006652">
    <property type="entry name" value="Kelch_1"/>
</dbReference>
<sequence length="1282" mass="134063">MRIPTSRPIRRVLAGVLLPVAVVASALAGTAAAEASPLGKIEPGLSSKLTTARTDFWVRFEAQPTLGSAARIKGWKARGEAVVAGLRGKADRDQADAVDVLRKAKTGYTSLYIDNSIYVRNGSRELAEKLAADPKVVSLRPTTTYQLPAPTAGSRTKAAAGIEWGVSAIHADQAWTRYRSTGQGIVIGSIDSGAQYDHPALVSSYRGTVGDGTFSHDYNWYDPENACGSPVPCDNVGHGSHTLGTMAGDDHAGNQIGVAPGARWISAKGCATTDGCSDLGLALSAQWMLAPTKLDGSDPDPSKRPNIVNNSWSAPVNDPWYQDWVRQWTAAGIFTTFAAGNNGPACSTNGSPGDYAESYAVGAVDEQGKIASFSSRGNPQSGEVKPDIVAPGQMVRSSVPGGRYAWYSGTSMAAPHLSGAVALLWSAAPSLVGDVAATRALLDRTAHDRDDTSCGGTAADNSVYGEGMLDVLDAIGNAPRPDAGLLTGKVTDATGSPVAGAKLSAPGSVVATSDAQGNYQLYLDAGEHDVTVQLFGYDSQVLGKLAIQAQSTTTKDITLAVSPRSTLSGLVRDGSGHGWPLYAKLTIDGVPGQWFTKPTTGRYSIDLPVGAVHRLTVQPIAAGYTASSFDIELTEDTLKDVNVPVDPRNCKALGYDAQCGRVSGGLVHGVVTDTNTKQPITAATVTANGHTATTIATPDDEGQPDGLYWLFVPLGSTEKVSASRNGYQVQRKAVEVERDWITSANFALKAGRLTVSESAVDARLRLGKTATRQVTLRNDGTAPLTYSLAEAQGGFDLQRLTTPTGAPVRRTPVTPQAGRVVSASTSSTAEPSASWWMPVADYPTTVKDHAVATSGGLVYSVGGAVFGGSATPASYVYDPAQLQWRRLADMPEARQKPAAGFVDGKLYVVSGWGPQGPPAARTMIYDPAANRWTTGADNPKPWGAAGSAVLDGKVYSVGGCEGECQTATTDVTAYDVAHNRFDLVAPYPEPVSWPSCGGIDGKLYCAGGLGEGSPRSSNRSYVYDPVSNAWSRIADLPVDLWASSYAVANGQLVVAGGVAVRSSVLTNETFGYDPESDRWTALPNSSRAIYRGAAACGFYRVGGLVDARAVPYSEQLPGFDDCEEAGTDAPWLSESATTGTLAPKTSVTITVTLNAKVVAQPGVYRSRLLVRENTPYAAGPVDVTMTADAPPNWARLSGTVTAKACDGSVQPVRDAVLAIDRRSDSWTLTSGADGGYALWLPGNAVKTRVVVAANGYRPASVDVVLRPGADTLLPFTLQPLSC</sequence>
<feature type="region of interest" description="Disordered" evidence="7">
    <location>
        <begin position="804"/>
        <end position="825"/>
    </location>
</feature>